<organism evidence="4 5">
    <name type="scientific">Asterophora parasitica</name>
    <dbReference type="NCBI Taxonomy" id="117018"/>
    <lineage>
        <taxon>Eukaryota</taxon>
        <taxon>Fungi</taxon>
        <taxon>Dikarya</taxon>
        <taxon>Basidiomycota</taxon>
        <taxon>Agaricomycotina</taxon>
        <taxon>Agaricomycetes</taxon>
        <taxon>Agaricomycetidae</taxon>
        <taxon>Agaricales</taxon>
        <taxon>Tricholomatineae</taxon>
        <taxon>Lyophyllaceae</taxon>
        <taxon>Asterophora</taxon>
    </lineage>
</organism>
<feature type="compositionally biased region" description="Basic and acidic residues" evidence="2">
    <location>
        <begin position="333"/>
        <end position="343"/>
    </location>
</feature>
<dbReference type="AlphaFoldDB" id="A0A9P7KGZ9"/>
<evidence type="ECO:0000259" key="3">
    <source>
        <dbReference type="Pfam" id="PF09073"/>
    </source>
</evidence>
<keyword evidence="1" id="KW-0175">Coiled coil</keyword>
<sequence>MGGPAARRVLKRKRYEPPAQDLDVKIGGKLVRITHLEHLAQDNDAFIDQHHDLKEVKQAAKKAKSFEMQKLIKKLKDLRKKGDKPDEIGEAESHLELLKALDHEMIATTALKTKLNKVRILQENEHVQAAISSELTTDVVAAEPGTSAAKLQSRLLSSKILAAEIATIVEGLRNVMQPKADAVDNVDEVGDEAAERPKKLKKVDGPKEKVPAVRFQVAAGAQRDAGDEGNVDEEIDDAGWESGTVGDDDQEAADGWESGSIVEEDEGDSAEDSDHDSQEPAAVASSSKKVAQPTKATSTKASTKTTGLQSTFLPSLSVGFTRGDSDESDLSDSEVKHGDIEIKKNRRGQRARRAIWEKKFGRNANHKKKEAEEQKDSRHSSEHRHQANAAHSSHGSFNKAPARKQSEGKAVPQYRQEADSGWSQRAASQNSAPDRPAPPARSFGRVEEKPLHPSWEAKKKMKEKQSAGIVPSQGKKITF</sequence>
<feature type="compositionally biased region" description="Acidic residues" evidence="2">
    <location>
        <begin position="227"/>
        <end position="239"/>
    </location>
</feature>
<evidence type="ECO:0000313" key="5">
    <source>
        <dbReference type="Proteomes" id="UP000775547"/>
    </source>
</evidence>
<accession>A0A9P7KGZ9</accession>
<protein>
    <recommendedName>
        <fullName evidence="3">Bud22 domain-containing protein</fullName>
    </recommendedName>
</protein>
<dbReference type="GO" id="GO:0030490">
    <property type="term" value="P:maturation of SSU-rRNA"/>
    <property type="evidence" value="ECO:0007669"/>
    <property type="project" value="TreeGrafter"/>
</dbReference>
<gene>
    <name evidence="4" type="ORF">DXG03_004887</name>
</gene>
<dbReference type="OrthoDB" id="3364872at2759"/>
<evidence type="ECO:0000313" key="4">
    <source>
        <dbReference type="EMBL" id="KAG5648315.1"/>
    </source>
</evidence>
<feature type="compositionally biased region" description="Basic residues" evidence="2">
    <location>
        <begin position="344"/>
        <end position="353"/>
    </location>
</feature>
<dbReference type="PANTHER" id="PTHR23325">
    <property type="entry name" value="SERUM RESPONSE FACTOR-BINDING"/>
    <property type="match status" value="1"/>
</dbReference>
<feature type="compositionally biased region" description="Basic and acidic residues" evidence="2">
    <location>
        <begin position="193"/>
        <end position="207"/>
    </location>
</feature>
<dbReference type="PANTHER" id="PTHR23325:SF1">
    <property type="entry name" value="SERUM RESPONSE FACTOR-BINDING PROTEIN 1"/>
    <property type="match status" value="1"/>
</dbReference>
<feature type="compositionally biased region" description="Basic and acidic residues" evidence="2">
    <location>
        <begin position="369"/>
        <end position="385"/>
    </location>
</feature>
<reference evidence="4" key="1">
    <citation type="submission" date="2020-07" db="EMBL/GenBank/DDBJ databases">
        <authorList>
            <person name="Nieuwenhuis M."/>
            <person name="Van De Peppel L.J.J."/>
        </authorList>
    </citation>
    <scope>NUCLEOTIDE SEQUENCE</scope>
    <source>
        <strain evidence="4">AP01</strain>
        <tissue evidence="4">Mycelium</tissue>
    </source>
</reference>
<evidence type="ECO:0000256" key="2">
    <source>
        <dbReference type="SAM" id="MobiDB-lite"/>
    </source>
</evidence>
<feature type="compositionally biased region" description="Low complexity" evidence="2">
    <location>
        <begin position="281"/>
        <end position="306"/>
    </location>
</feature>
<dbReference type="GO" id="GO:0030686">
    <property type="term" value="C:90S preribosome"/>
    <property type="evidence" value="ECO:0007669"/>
    <property type="project" value="TreeGrafter"/>
</dbReference>
<feature type="compositionally biased region" description="Polar residues" evidence="2">
    <location>
        <begin position="421"/>
        <end position="431"/>
    </location>
</feature>
<reference evidence="4" key="2">
    <citation type="submission" date="2021-10" db="EMBL/GenBank/DDBJ databases">
        <title>Phylogenomics reveals ancestral predisposition of the termite-cultivated fungus Termitomyces towards a domesticated lifestyle.</title>
        <authorList>
            <person name="Auxier B."/>
            <person name="Grum-Grzhimaylo A."/>
            <person name="Cardenas M.E."/>
            <person name="Lodge J.D."/>
            <person name="Laessoe T."/>
            <person name="Pedersen O."/>
            <person name="Smith M.E."/>
            <person name="Kuyper T.W."/>
            <person name="Franco-Molano E.A."/>
            <person name="Baroni T.J."/>
            <person name="Aanen D.K."/>
        </authorList>
    </citation>
    <scope>NUCLEOTIDE SEQUENCE</scope>
    <source>
        <strain evidence="4">AP01</strain>
        <tissue evidence="4">Mycelium</tissue>
    </source>
</reference>
<feature type="compositionally biased region" description="Basic and acidic residues" evidence="2">
    <location>
        <begin position="444"/>
        <end position="458"/>
    </location>
</feature>
<name>A0A9P7KGZ9_9AGAR</name>
<dbReference type="InterPro" id="IPR037393">
    <property type="entry name" value="Bud22/SRFB1"/>
</dbReference>
<feature type="domain" description="Bud22" evidence="3">
    <location>
        <begin position="50"/>
        <end position="479"/>
    </location>
</feature>
<keyword evidence="5" id="KW-1185">Reference proteome</keyword>
<comment type="caution">
    <text evidence="4">The sequence shown here is derived from an EMBL/GenBank/DDBJ whole genome shotgun (WGS) entry which is preliminary data.</text>
</comment>
<dbReference type="EMBL" id="JABCKV010000003">
    <property type="protein sequence ID" value="KAG5648315.1"/>
    <property type="molecule type" value="Genomic_DNA"/>
</dbReference>
<proteinExistence type="predicted"/>
<dbReference type="GO" id="GO:0005634">
    <property type="term" value="C:nucleus"/>
    <property type="evidence" value="ECO:0007669"/>
    <property type="project" value="TreeGrafter"/>
</dbReference>
<dbReference type="Pfam" id="PF09073">
    <property type="entry name" value="BUD22"/>
    <property type="match status" value="1"/>
</dbReference>
<feature type="compositionally biased region" description="Acidic residues" evidence="2">
    <location>
        <begin position="262"/>
        <end position="274"/>
    </location>
</feature>
<evidence type="ECO:0000256" key="1">
    <source>
        <dbReference type="ARBA" id="ARBA00023054"/>
    </source>
</evidence>
<dbReference type="InterPro" id="IPR015158">
    <property type="entry name" value="Bud22_dom"/>
</dbReference>
<feature type="region of interest" description="Disordered" evidence="2">
    <location>
        <begin position="188"/>
        <end position="207"/>
    </location>
</feature>
<feature type="region of interest" description="Disordered" evidence="2">
    <location>
        <begin position="218"/>
        <end position="479"/>
    </location>
</feature>
<dbReference type="Proteomes" id="UP000775547">
    <property type="component" value="Unassembled WGS sequence"/>
</dbReference>